<dbReference type="AlphaFoldDB" id="A0A6U9C9K2"/>
<feature type="transmembrane region" description="Helical" evidence="1">
    <location>
        <begin position="198"/>
        <end position="218"/>
    </location>
</feature>
<keyword evidence="1" id="KW-0472">Membrane</keyword>
<accession>A0A6U9C9K2</accession>
<feature type="chain" id="PRO_5030160605" evidence="2">
    <location>
        <begin position="18"/>
        <end position="228"/>
    </location>
</feature>
<feature type="signal peptide" evidence="2">
    <location>
        <begin position="1"/>
        <end position="17"/>
    </location>
</feature>
<evidence type="ECO:0000313" key="3">
    <source>
        <dbReference type="EMBL" id="CAE0538733.1"/>
    </source>
</evidence>
<evidence type="ECO:0000256" key="1">
    <source>
        <dbReference type="SAM" id="Phobius"/>
    </source>
</evidence>
<keyword evidence="2" id="KW-0732">Signal</keyword>
<organism evidence="3">
    <name type="scientific">Emiliania huxleyi</name>
    <name type="common">Coccolithophore</name>
    <name type="synonym">Pontosphaera huxleyi</name>
    <dbReference type="NCBI Taxonomy" id="2903"/>
    <lineage>
        <taxon>Eukaryota</taxon>
        <taxon>Haptista</taxon>
        <taxon>Haptophyta</taxon>
        <taxon>Prymnesiophyceae</taxon>
        <taxon>Isochrysidales</taxon>
        <taxon>Noelaerhabdaceae</taxon>
        <taxon>Emiliania</taxon>
    </lineage>
</organism>
<proteinExistence type="predicted"/>
<keyword evidence="1" id="KW-0812">Transmembrane</keyword>
<evidence type="ECO:0000256" key="2">
    <source>
        <dbReference type="SAM" id="SignalP"/>
    </source>
</evidence>
<keyword evidence="1" id="KW-1133">Transmembrane helix</keyword>
<gene>
    <name evidence="3" type="ORF">EHUX00137_LOCUS10513</name>
</gene>
<name>A0A6U9C9K2_EMIHU</name>
<reference evidence="3" key="1">
    <citation type="submission" date="2021-01" db="EMBL/GenBank/DDBJ databases">
        <authorList>
            <person name="Corre E."/>
            <person name="Pelletier E."/>
            <person name="Niang G."/>
            <person name="Scheremetjew M."/>
            <person name="Finn R."/>
            <person name="Kale V."/>
            <person name="Holt S."/>
            <person name="Cochrane G."/>
            <person name="Meng A."/>
            <person name="Brown T."/>
            <person name="Cohen L."/>
        </authorList>
    </citation>
    <scope>NUCLEOTIDE SEQUENCE</scope>
    <source>
        <strain evidence="3">379</strain>
    </source>
</reference>
<protein>
    <submittedName>
        <fullName evidence="3">Uncharacterized protein</fullName>
    </submittedName>
</protein>
<sequence length="228" mass="24030">MMFRAVLAALAVLPCAAYFEVDTSLDADKGMCPFAYPDYEVEEQDMSTEDADKLFSCNAPLSAEEAKVVSAAMQSGMPSTAATSEVCFLRGCWYAEHVTMSATVSIPKGELMHNGFPHRSTFELLGLTGTNVTGLCFPPAFASGGGYLCVVDRPDKSSARRELAANAGASQWVLHAGYSPSPNTVFLQPLVAESNLKVYMLTAGGVLLVLVAVGLLVGGKGHPGVPQI</sequence>
<dbReference type="EMBL" id="HBIR01014256">
    <property type="protein sequence ID" value="CAE0538733.1"/>
    <property type="molecule type" value="Transcribed_RNA"/>
</dbReference>